<gene>
    <name evidence="1" type="ordered locus">PHZ_c1944</name>
</gene>
<keyword evidence="2" id="KW-1185">Reference proteome</keyword>
<protein>
    <recommendedName>
        <fullName evidence="3">DUF1203 domain-containing protein</fullName>
    </recommendedName>
</protein>
<evidence type="ECO:0000313" key="2">
    <source>
        <dbReference type="Proteomes" id="UP000001868"/>
    </source>
</evidence>
<accession>B4RDG5</accession>
<name>B4RDG5_PHEZH</name>
<proteinExistence type="predicted"/>
<evidence type="ECO:0000313" key="1">
    <source>
        <dbReference type="EMBL" id="ACG78355.1"/>
    </source>
</evidence>
<dbReference type="KEGG" id="pzu:PHZ_c1944"/>
<dbReference type="eggNOG" id="ENOG5032SY9">
    <property type="taxonomic scope" value="Bacteria"/>
</dbReference>
<dbReference type="Proteomes" id="UP000001868">
    <property type="component" value="Chromosome"/>
</dbReference>
<reference evidence="1 2" key="1">
    <citation type="journal article" date="2008" name="BMC Genomics">
        <title>Complete genome of Phenylobacterium zucineum - a novel facultative intracellular bacterium isolated from human erythroleukemia cell line K562.</title>
        <authorList>
            <person name="Luo Y."/>
            <person name="Xu X."/>
            <person name="Ding Z."/>
            <person name="Liu Z."/>
            <person name="Zhang B."/>
            <person name="Yan Z."/>
            <person name="Sun J."/>
            <person name="Hu S."/>
            <person name="Hu X."/>
        </authorList>
    </citation>
    <scope>NUCLEOTIDE SEQUENCE [LARGE SCALE GENOMIC DNA]</scope>
    <source>
        <strain evidence="1 2">HLK1</strain>
    </source>
</reference>
<dbReference type="RefSeq" id="WP_012522497.1">
    <property type="nucleotide sequence ID" value="NC_011144.1"/>
</dbReference>
<evidence type="ECO:0008006" key="3">
    <source>
        <dbReference type="Google" id="ProtNLM"/>
    </source>
</evidence>
<dbReference type="HOGENOM" id="CLU_117181_0_0_5"/>
<dbReference type="InterPro" id="IPR009593">
    <property type="entry name" value="DUF1203"/>
</dbReference>
<dbReference type="EMBL" id="CP000747">
    <property type="protein sequence ID" value="ACG78355.1"/>
    <property type="molecule type" value="Genomic_DNA"/>
</dbReference>
<dbReference type="OrthoDB" id="5953307at2"/>
<dbReference type="Pfam" id="PF06718">
    <property type="entry name" value="DUF1203"/>
    <property type="match status" value="1"/>
</dbReference>
<organism evidence="1 2">
    <name type="scientific">Phenylobacterium zucineum (strain HLK1)</name>
    <dbReference type="NCBI Taxonomy" id="450851"/>
    <lineage>
        <taxon>Bacteria</taxon>
        <taxon>Pseudomonadati</taxon>
        <taxon>Pseudomonadota</taxon>
        <taxon>Alphaproteobacteria</taxon>
        <taxon>Caulobacterales</taxon>
        <taxon>Caulobacteraceae</taxon>
        <taxon>Phenylobacterium</taxon>
    </lineage>
</organism>
<dbReference type="AlphaFoldDB" id="B4RDG5"/>
<sequence>MSFVVTGLPAQDFQPLFGLPDEALAARGVQRMSVTAPLGFPCRISLEDRPVGDTVLLMNFEHQPADTPFRSRHAIFVGEQANKAARYVDELPPVLAARPFTSLRAFDAAGMMTDGALVAVGDLPDEIRRMLDAPGTAYLHAHYPGRGCFAARIARA</sequence>